<dbReference type="EMBL" id="UYJE01001437">
    <property type="protein sequence ID" value="VDI02152.1"/>
    <property type="molecule type" value="Genomic_DNA"/>
</dbReference>
<sequence length="925" mass="104148">MSVFGTLRIFNSGLNTDHSHRNGGRSSMTDESYKVVSTADEADHDIYAHEVRTHTNFTIYRRNKGFSSTDTIVQNDATPTCPTVVDSTTTTDTANEDNSTSTSASTSASTDTAANERKSSVQERFGPWNDEECKSLLKNLFDESKSFHSCFICKDAYCTGLSKETLSKFPGYKKFNHKWLNRSNWWLCFVETEGMYCLVCKKHHIKHPHNQREVFAATPSIRFKLDAITTHNKSSLHAAALQTEMIQKVSYFHQEVTKKSEVETSVLEGVFSTAYYLMKSFIANRQLLPLLNFIEKIFHVEDLKYFNHRSAECQSEIFMTLGETMKKSLLSDVKKSPAFGILTDEVCDISVTENLMTFIQYYNSTSESVCTQFLSCQNILSEFSSANADAITKLILSELKDDDLDVSKFAGFSSDGAAVMVGKRAGVATLLKAENPSLINVHCVCHRLALSCTDSNESINYIKTIETLLRQLWQLFENSPKKMAVYLKTQKQLKEISMGEKATKIVSKRLKKACRTRWLSLEASVRAVHGDYEAILHTLSILDQSGDAAATGLMKKMKSIKFLGTLYIMRDILPVLADLSKHFQKDSLNFSDIRPSINLAKDKLKKLLEEETPMQSLQTDIDSFSDMCAEIKLNNKELKELQSLFEKYVNALINNITRRFEDSSDVLAALGIFDPLSVPLQNQPGFKEYGIAQINILADHFHQLDEPETKTRKTEKMQSEWQSFKYHINDVLKPVIPEDVRDGSSKSTNTTEWLLLQLLRNPTFENFYPSLIPIAAAAVAIPITNAWPERGASSLKNIKTKLRNRLGEAMLENILHVCINGPAPESKEGQTIIKAAVDSWLKAKNRRKVAKVNKISGACGVVVKETLNDNVISQDASVQTEENPVIVEAQEVLSEVRQAMKVMAIENENDSDFEDESDFDDDCCW</sequence>
<gene>
    <name evidence="3" type="ORF">MGAL_10B019606</name>
</gene>
<name>A0A8B6CBA7_MYTGA</name>
<dbReference type="PANTHER" id="PTHR46880">
    <property type="entry name" value="RAS-ASSOCIATING DOMAIN-CONTAINING PROTEIN"/>
    <property type="match status" value="1"/>
</dbReference>
<evidence type="ECO:0000313" key="3">
    <source>
        <dbReference type="EMBL" id="VDI02152.1"/>
    </source>
</evidence>
<dbReference type="Proteomes" id="UP000596742">
    <property type="component" value="Unassembled WGS sequence"/>
</dbReference>
<dbReference type="SUPFAM" id="SSF53098">
    <property type="entry name" value="Ribonuclease H-like"/>
    <property type="match status" value="1"/>
</dbReference>
<evidence type="ECO:0000256" key="1">
    <source>
        <dbReference type="SAM" id="MobiDB-lite"/>
    </source>
</evidence>
<keyword evidence="4" id="KW-1185">Reference proteome</keyword>
<protein>
    <recommendedName>
        <fullName evidence="2">C17orf113 probable zinc finger domain-containing protein</fullName>
    </recommendedName>
</protein>
<accession>A0A8B6CBA7</accession>
<feature type="region of interest" description="Disordered" evidence="1">
    <location>
        <begin position="12"/>
        <end position="31"/>
    </location>
</feature>
<reference evidence="3" key="1">
    <citation type="submission" date="2018-11" db="EMBL/GenBank/DDBJ databases">
        <authorList>
            <person name="Alioto T."/>
            <person name="Alioto T."/>
        </authorList>
    </citation>
    <scope>NUCLEOTIDE SEQUENCE</scope>
</reference>
<evidence type="ECO:0000313" key="4">
    <source>
        <dbReference type="Proteomes" id="UP000596742"/>
    </source>
</evidence>
<dbReference type="AlphaFoldDB" id="A0A8B6CBA7"/>
<comment type="caution">
    <text evidence="3">The sequence shown here is derived from an EMBL/GenBank/DDBJ whole genome shotgun (WGS) entry which is preliminary data.</text>
</comment>
<dbReference type="OrthoDB" id="10046039at2759"/>
<dbReference type="PANTHER" id="PTHR46880:SF5">
    <property type="entry name" value="DUF4371 DOMAIN-CONTAINING PROTEIN"/>
    <property type="match status" value="1"/>
</dbReference>
<dbReference type="InterPro" id="IPR057456">
    <property type="entry name" value="Znf_C17orf113"/>
</dbReference>
<proteinExistence type="predicted"/>
<feature type="domain" description="C17orf113 probable zinc finger" evidence="2">
    <location>
        <begin position="184"/>
        <end position="245"/>
    </location>
</feature>
<evidence type="ECO:0000259" key="2">
    <source>
        <dbReference type="Pfam" id="PF25431"/>
    </source>
</evidence>
<dbReference type="InterPro" id="IPR012337">
    <property type="entry name" value="RNaseH-like_sf"/>
</dbReference>
<feature type="region of interest" description="Disordered" evidence="1">
    <location>
        <begin position="77"/>
        <end position="123"/>
    </location>
</feature>
<organism evidence="3 4">
    <name type="scientific">Mytilus galloprovincialis</name>
    <name type="common">Mediterranean mussel</name>
    <dbReference type="NCBI Taxonomy" id="29158"/>
    <lineage>
        <taxon>Eukaryota</taxon>
        <taxon>Metazoa</taxon>
        <taxon>Spiralia</taxon>
        <taxon>Lophotrochozoa</taxon>
        <taxon>Mollusca</taxon>
        <taxon>Bivalvia</taxon>
        <taxon>Autobranchia</taxon>
        <taxon>Pteriomorphia</taxon>
        <taxon>Mytilida</taxon>
        <taxon>Mytiloidea</taxon>
        <taxon>Mytilidae</taxon>
        <taxon>Mytilinae</taxon>
        <taxon>Mytilus</taxon>
    </lineage>
</organism>
<dbReference type="Pfam" id="PF25431">
    <property type="entry name" value="zf-C17orf113"/>
    <property type="match status" value="1"/>
</dbReference>
<feature type="compositionally biased region" description="Low complexity" evidence="1">
    <location>
        <begin position="86"/>
        <end position="113"/>
    </location>
</feature>